<gene>
    <name evidence="2" type="ORF">AB0887_12270</name>
</gene>
<keyword evidence="3" id="KW-1185">Reference proteome</keyword>
<proteinExistence type="predicted"/>
<protein>
    <submittedName>
        <fullName evidence="2">Uncharacterized protein</fullName>
    </submittedName>
</protein>
<name>A0ABV3LTD3_9ACTN</name>
<dbReference type="RefSeq" id="WP_359777789.1">
    <property type="nucleotide sequence ID" value="NZ_JBEYRR010000004.1"/>
</dbReference>
<comment type="caution">
    <text evidence="2">The sequence shown here is derived from an EMBL/GenBank/DDBJ whole genome shotgun (WGS) entry which is preliminary data.</text>
</comment>
<accession>A0ABV3LTD3</accession>
<reference evidence="2 3" key="1">
    <citation type="submission" date="2024-06" db="EMBL/GenBank/DDBJ databases">
        <title>The Natural Products Discovery Center: Release of the First 8490 Sequenced Strains for Exploring Actinobacteria Biosynthetic Diversity.</title>
        <authorList>
            <person name="Kalkreuter E."/>
            <person name="Kautsar S.A."/>
            <person name="Yang D."/>
            <person name="Bader C.D."/>
            <person name="Teijaro C.N."/>
            <person name="Fluegel L."/>
            <person name="Davis C.M."/>
            <person name="Simpson J.R."/>
            <person name="Lauterbach L."/>
            <person name="Steele A.D."/>
            <person name="Gui C."/>
            <person name="Meng S."/>
            <person name="Li G."/>
            <person name="Viehrig K."/>
            <person name="Ye F."/>
            <person name="Su P."/>
            <person name="Kiefer A.F."/>
            <person name="Nichols A."/>
            <person name="Cepeda A.J."/>
            <person name="Yan W."/>
            <person name="Fan B."/>
            <person name="Jiang Y."/>
            <person name="Adhikari A."/>
            <person name="Zheng C.-J."/>
            <person name="Schuster L."/>
            <person name="Cowan T.M."/>
            <person name="Smanski M.J."/>
            <person name="Chevrette M.G."/>
            <person name="De Carvalho L.P.S."/>
            <person name="Shen B."/>
        </authorList>
    </citation>
    <scope>NUCLEOTIDE SEQUENCE [LARGE SCALE GENOMIC DNA]</scope>
    <source>
        <strain evidence="2 3">NPDC047833</strain>
    </source>
</reference>
<dbReference type="Proteomes" id="UP001553843">
    <property type="component" value="Unassembled WGS sequence"/>
</dbReference>
<evidence type="ECO:0000313" key="3">
    <source>
        <dbReference type="Proteomes" id="UP001553843"/>
    </source>
</evidence>
<evidence type="ECO:0000256" key="1">
    <source>
        <dbReference type="SAM" id="MobiDB-lite"/>
    </source>
</evidence>
<organism evidence="2 3">
    <name type="scientific">Streptomyces huasconensis</name>
    <dbReference type="NCBI Taxonomy" id="1854574"/>
    <lineage>
        <taxon>Bacteria</taxon>
        <taxon>Bacillati</taxon>
        <taxon>Actinomycetota</taxon>
        <taxon>Actinomycetes</taxon>
        <taxon>Kitasatosporales</taxon>
        <taxon>Streptomycetaceae</taxon>
        <taxon>Streptomyces</taxon>
    </lineage>
</organism>
<evidence type="ECO:0000313" key="2">
    <source>
        <dbReference type="EMBL" id="MEW2362716.1"/>
    </source>
</evidence>
<dbReference type="EMBL" id="JBEYRS010000004">
    <property type="protein sequence ID" value="MEW2362716.1"/>
    <property type="molecule type" value="Genomic_DNA"/>
</dbReference>
<sequence>MRTTTATTTTTTLWRPTGPEEPALVAASGSGGVTRFEADSAFLGRYPVRQAGGETQRGPHRGRP</sequence>
<feature type="region of interest" description="Disordered" evidence="1">
    <location>
        <begin position="1"/>
        <end position="27"/>
    </location>
</feature>
<feature type="compositionally biased region" description="Low complexity" evidence="1">
    <location>
        <begin position="1"/>
        <end position="12"/>
    </location>
</feature>
<feature type="region of interest" description="Disordered" evidence="1">
    <location>
        <begin position="45"/>
        <end position="64"/>
    </location>
</feature>